<dbReference type="AlphaFoldDB" id="A0ABD2MYH3"/>
<name>A0ABD2MYH3_9CUCU</name>
<evidence type="ECO:0000313" key="2">
    <source>
        <dbReference type="Proteomes" id="UP001516400"/>
    </source>
</evidence>
<feature type="non-terminal residue" evidence="1">
    <location>
        <position position="118"/>
    </location>
</feature>
<reference evidence="1 2" key="1">
    <citation type="journal article" date="2021" name="BMC Biol.">
        <title>Horizontally acquired antibacterial genes associated with adaptive radiation of ladybird beetles.</title>
        <authorList>
            <person name="Li H.S."/>
            <person name="Tang X.F."/>
            <person name="Huang Y.H."/>
            <person name="Xu Z.Y."/>
            <person name="Chen M.L."/>
            <person name="Du X.Y."/>
            <person name="Qiu B.Y."/>
            <person name="Chen P.T."/>
            <person name="Zhang W."/>
            <person name="Slipinski A."/>
            <person name="Escalona H.E."/>
            <person name="Waterhouse R.M."/>
            <person name="Zwick A."/>
            <person name="Pang H."/>
        </authorList>
    </citation>
    <scope>NUCLEOTIDE SEQUENCE [LARGE SCALE GENOMIC DNA]</scope>
    <source>
        <strain evidence="1">SYSU2018</strain>
    </source>
</reference>
<evidence type="ECO:0000313" key="1">
    <source>
        <dbReference type="EMBL" id="KAL3271545.1"/>
    </source>
</evidence>
<gene>
    <name evidence="1" type="ORF">HHI36_022022</name>
</gene>
<dbReference type="Proteomes" id="UP001516400">
    <property type="component" value="Unassembled WGS sequence"/>
</dbReference>
<dbReference type="EMBL" id="JABFTP020000042">
    <property type="protein sequence ID" value="KAL3271545.1"/>
    <property type="molecule type" value="Genomic_DNA"/>
</dbReference>
<organism evidence="1 2">
    <name type="scientific">Cryptolaemus montrouzieri</name>
    <dbReference type="NCBI Taxonomy" id="559131"/>
    <lineage>
        <taxon>Eukaryota</taxon>
        <taxon>Metazoa</taxon>
        <taxon>Ecdysozoa</taxon>
        <taxon>Arthropoda</taxon>
        <taxon>Hexapoda</taxon>
        <taxon>Insecta</taxon>
        <taxon>Pterygota</taxon>
        <taxon>Neoptera</taxon>
        <taxon>Endopterygota</taxon>
        <taxon>Coleoptera</taxon>
        <taxon>Polyphaga</taxon>
        <taxon>Cucujiformia</taxon>
        <taxon>Coccinelloidea</taxon>
        <taxon>Coccinellidae</taxon>
        <taxon>Scymninae</taxon>
        <taxon>Scymnini</taxon>
        <taxon>Cryptolaemus</taxon>
    </lineage>
</organism>
<accession>A0ABD2MYH3</accession>
<comment type="caution">
    <text evidence="1">The sequence shown here is derived from an EMBL/GenBank/DDBJ whole genome shotgun (WGS) entry which is preliminary data.</text>
</comment>
<protein>
    <submittedName>
        <fullName evidence="1">Uncharacterized protein</fullName>
    </submittedName>
</protein>
<sequence length="118" mass="14137">MGKVFKYEKIKRNSKKFDWITSDIRQKCRIKRRMYFQKRRGEIDAETYSSFVKLLNRQITQAKKAANMSYIENYSQKSRAVWNVIRETQGTNKRARNITVLNNIPRRNGESDQQILTN</sequence>
<proteinExistence type="predicted"/>
<keyword evidence="2" id="KW-1185">Reference proteome</keyword>